<dbReference type="Pfam" id="PF00072">
    <property type="entry name" value="Response_reg"/>
    <property type="match status" value="1"/>
</dbReference>
<organism evidence="4 5">
    <name type="scientific">Leptolyngbya cf. ectocarpi LEGE 11479</name>
    <dbReference type="NCBI Taxonomy" id="1828722"/>
    <lineage>
        <taxon>Bacteria</taxon>
        <taxon>Bacillati</taxon>
        <taxon>Cyanobacteriota</taxon>
        <taxon>Cyanophyceae</taxon>
        <taxon>Leptolyngbyales</taxon>
        <taxon>Leptolyngbyaceae</taxon>
        <taxon>Leptolyngbya group</taxon>
        <taxon>Leptolyngbya</taxon>
    </lineage>
</organism>
<evidence type="ECO:0000256" key="2">
    <source>
        <dbReference type="PROSITE-ProRule" id="PRU00169"/>
    </source>
</evidence>
<proteinExistence type="predicted"/>
<dbReference type="SUPFAM" id="SSF52172">
    <property type="entry name" value="CheY-like"/>
    <property type="match status" value="1"/>
</dbReference>
<evidence type="ECO:0000259" key="3">
    <source>
        <dbReference type="PROSITE" id="PS50110"/>
    </source>
</evidence>
<evidence type="ECO:0000313" key="5">
    <source>
        <dbReference type="Proteomes" id="UP000615026"/>
    </source>
</evidence>
<evidence type="ECO:0000313" key="4">
    <source>
        <dbReference type="EMBL" id="MBE9069801.1"/>
    </source>
</evidence>
<dbReference type="InterPro" id="IPR011006">
    <property type="entry name" value="CheY-like_superfamily"/>
</dbReference>
<protein>
    <submittedName>
        <fullName evidence="4">Response regulator</fullName>
    </submittedName>
</protein>
<dbReference type="GO" id="GO:0000160">
    <property type="term" value="P:phosphorelay signal transduction system"/>
    <property type="evidence" value="ECO:0007669"/>
    <property type="project" value="InterPro"/>
</dbReference>
<keyword evidence="1 2" id="KW-0597">Phosphoprotein</keyword>
<dbReference type="InterPro" id="IPR001789">
    <property type="entry name" value="Sig_transdc_resp-reg_receiver"/>
</dbReference>
<accession>A0A929FA82</accession>
<dbReference type="RefSeq" id="WP_193995686.1">
    <property type="nucleotide sequence ID" value="NZ_JADEXP010000323.1"/>
</dbReference>
<dbReference type="Gene3D" id="3.40.50.2300">
    <property type="match status" value="1"/>
</dbReference>
<dbReference type="AlphaFoldDB" id="A0A929FA82"/>
<feature type="modified residue" description="4-aspartylphosphate" evidence="2">
    <location>
        <position position="60"/>
    </location>
</feature>
<dbReference type="PROSITE" id="PS50110">
    <property type="entry name" value="RESPONSE_REGULATORY"/>
    <property type="match status" value="1"/>
</dbReference>
<dbReference type="SMART" id="SM00448">
    <property type="entry name" value="REC"/>
    <property type="match status" value="1"/>
</dbReference>
<sequence length="130" mass="14291">MGSTDSKNSPTVLIVDDHDDNLLLLNYIFEDLGYATIQGSSGKDAINLTAKHRPDLVLLDILLPDMNGMTVIRHLRRIPGMQNTAIIAVTALAGKLDRSKIIAAGFTEYLSKPYMIDELAAVVHRYLLPT</sequence>
<name>A0A929FA82_LEPEC</name>
<dbReference type="InterPro" id="IPR050595">
    <property type="entry name" value="Bact_response_regulator"/>
</dbReference>
<dbReference type="Proteomes" id="UP000615026">
    <property type="component" value="Unassembled WGS sequence"/>
</dbReference>
<keyword evidence="5" id="KW-1185">Reference proteome</keyword>
<gene>
    <name evidence="4" type="ORF">IQ260_24465</name>
</gene>
<dbReference type="PANTHER" id="PTHR44591:SF3">
    <property type="entry name" value="RESPONSE REGULATORY DOMAIN-CONTAINING PROTEIN"/>
    <property type="match status" value="1"/>
</dbReference>
<reference evidence="4" key="1">
    <citation type="submission" date="2020-10" db="EMBL/GenBank/DDBJ databases">
        <authorList>
            <person name="Castelo-Branco R."/>
            <person name="Eusebio N."/>
            <person name="Adriana R."/>
            <person name="Vieira A."/>
            <person name="Brugerolle De Fraissinette N."/>
            <person name="Rezende De Castro R."/>
            <person name="Schneider M.P."/>
            <person name="Vasconcelos V."/>
            <person name="Leao P.N."/>
        </authorList>
    </citation>
    <scope>NUCLEOTIDE SEQUENCE</scope>
    <source>
        <strain evidence="4">LEGE 11479</strain>
    </source>
</reference>
<dbReference type="EMBL" id="JADEXP010000323">
    <property type="protein sequence ID" value="MBE9069801.1"/>
    <property type="molecule type" value="Genomic_DNA"/>
</dbReference>
<dbReference type="PANTHER" id="PTHR44591">
    <property type="entry name" value="STRESS RESPONSE REGULATOR PROTEIN 1"/>
    <property type="match status" value="1"/>
</dbReference>
<evidence type="ECO:0000256" key="1">
    <source>
        <dbReference type="ARBA" id="ARBA00022553"/>
    </source>
</evidence>
<comment type="caution">
    <text evidence="4">The sequence shown here is derived from an EMBL/GenBank/DDBJ whole genome shotgun (WGS) entry which is preliminary data.</text>
</comment>
<feature type="domain" description="Response regulatory" evidence="3">
    <location>
        <begin position="11"/>
        <end position="127"/>
    </location>
</feature>